<feature type="region of interest" description="Disordered" evidence="1">
    <location>
        <begin position="185"/>
        <end position="215"/>
    </location>
</feature>
<dbReference type="EMBL" id="JABACJ020000002">
    <property type="protein sequence ID" value="MBU3874817.1"/>
    <property type="molecule type" value="Genomic_DNA"/>
</dbReference>
<dbReference type="InterPro" id="IPR009042">
    <property type="entry name" value="RNA_pol_sigma70_r1_2"/>
</dbReference>
<organism evidence="3 4">
    <name type="scientific">Faecalicatena faecalis</name>
    <dbReference type="NCBI Taxonomy" id="2726362"/>
    <lineage>
        <taxon>Bacteria</taxon>
        <taxon>Bacillati</taxon>
        <taxon>Bacillota</taxon>
        <taxon>Clostridia</taxon>
        <taxon>Lachnospirales</taxon>
        <taxon>Lachnospiraceae</taxon>
        <taxon>Faecalicatena</taxon>
    </lineage>
</organism>
<reference evidence="3 4" key="1">
    <citation type="submission" date="2021-06" db="EMBL/GenBank/DDBJ databases">
        <title>Faecalicatena sp. nov. isolated from porcine feces.</title>
        <authorList>
            <person name="Oh B.S."/>
            <person name="Lee J.H."/>
        </authorList>
    </citation>
    <scope>NUCLEOTIDE SEQUENCE [LARGE SCALE GENOMIC DNA]</scope>
    <source>
        <strain evidence="3 4">AGMB00832</strain>
    </source>
</reference>
<name>A0ABS6CZQ1_9FIRM</name>
<dbReference type="InterPro" id="IPR000943">
    <property type="entry name" value="RNA_pol_sigma70"/>
</dbReference>
<dbReference type="Pfam" id="PF04545">
    <property type="entry name" value="Sigma70_r4"/>
    <property type="match status" value="1"/>
</dbReference>
<comment type="caution">
    <text evidence="3">The sequence shown here is derived from an EMBL/GenBank/DDBJ whole genome shotgun (WGS) entry which is preliminary data.</text>
</comment>
<dbReference type="CDD" id="cd06171">
    <property type="entry name" value="Sigma70_r4"/>
    <property type="match status" value="1"/>
</dbReference>
<dbReference type="Pfam" id="PF04539">
    <property type="entry name" value="Sigma70_r3"/>
    <property type="match status" value="1"/>
</dbReference>
<protein>
    <submittedName>
        <fullName evidence="3">Sigma-70 family RNA polymerase sigma factor</fullName>
    </submittedName>
</protein>
<dbReference type="Proteomes" id="UP000723714">
    <property type="component" value="Unassembled WGS sequence"/>
</dbReference>
<dbReference type="Pfam" id="PF04542">
    <property type="entry name" value="Sigma70_r2"/>
    <property type="match status" value="1"/>
</dbReference>
<keyword evidence="4" id="KW-1185">Reference proteome</keyword>
<evidence type="ECO:0000313" key="4">
    <source>
        <dbReference type="Proteomes" id="UP000723714"/>
    </source>
</evidence>
<feature type="compositionally biased region" description="Acidic residues" evidence="1">
    <location>
        <begin position="198"/>
        <end position="209"/>
    </location>
</feature>
<dbReference type="PROSITE" id="PS00715">
    <property type="entry name" value="SIGMA70_1"/>
    <property type="match status" value="1"/>
</dbReference>
<evidence type="ECO:0000313" key="3">
    <source>
        <dbReference type="EMBL" id="MBU3874817.1"/>
    </source>
</evidence>
<evidence type="ECO:0000256" key="1">
    <source>
        <dbReference type="SAM" id="MobiDB-lite"/>
    </source>
</evidence>
<feature type="domain" description="RNA polymerase sigma-70" evidence="2">
    <location>
        <begin position="84"/>
        <end position="97"/>
    </location>
</feature>
<evidence type="ECO:0000259" key="2">
    <source>
        <dbReference type="PROSITE" id="PS00715"/>
    </source>
</evidence>
<dbReference type="RefSeq" id="WP_216239354.1">
    <property type="nucleotide sequence ID" value="NZ_JABACJ020000002.1"/>
</dbReference>
<dbReference type="NCBIfam" id="TIGR02937">
    <property type="entry name" value="sigma70-ECF"/>
    <property type="match status" value="1"/>
</dbReference>
<dbReference type="PANTHER" id="PTHR30603">
    <property type="entry name" value="RNA POLYMERASE SIGMA FACTOR RPO"/>
    <property type="match status" value="1"/>
</dbReference>
<dbReference type="InterPro" id="IPR007624">
    <property type="entry name" value="RNA_pol_sigma70_r3"/>
</dbReference>
<dbReference type="InterPro" id="IPR014284">
    <property type="entry name" value="RNA_pol_sigma-70_dom"/>
</dbReference>
<accession>A0ABS6CZQ1</accession>
<dbReference type="PANTHER" id="PTHR30603:SF47">
    <property type="entry name" value="RNA POLYMERASE SIGMA FACTOR SIGD, CHLOROPLASTIC"/>
    <property type="match status" value="1"/>
</dbReference>
<dbReference type="Pfam" id="PF00140">
    <property type="entry name" value="Sigma70_r1_2"/>
    <property type="match status" value="1"/>
</dbReference>
<dbReference type="InterPro" id="IPR007630">
    <property type="entry name" value="RNA_pol_sigma70_r4"/>
</dbReference>
<gene>
    <name evidence="3" type="ORF">HGO97_003185</name>
</gene>
<dbReference type="InterPro" id="IPR050239">
    <property type="entry name" value="Sigma-70_RNA_pol_init_factors"/>
</dbReference>
<dbReference type="InterPro" id="IPR007627">
    <property type="entry name" value="RNA_pol_sigma70_r2"/>
</dbReference>
<sequence>MKQIEEILENDISIPDGVEVTEPLKIYLKEIAQIPQLSENEERELGKRIAQGDMDARQQMEEANLRLVVSIAGEYVGRGMQFMDLVQEGNIGLMQAAAQYNGNTTKSFSAFAVPWIKEEMDRALDELSEEIRVPAYVAENMKRVQNTSRELKKELGREAKASEIAQKLGDKTEEEIESILAMLKNPAVQETDGSAQDSDGDEFAEEEEDRASQDAVASLIRKEEVEELLSHLNEKEKKVIRMRFGLEDGKPHPVEEVAEQLGITAGEIGQIEIQAMQKLRSAGNGRSE</sequence>
<proteinExistence type="predicted"/>